<evidence type="ECO:0008006" key="3">
    <source>
        <dbReference type="Google" id="ProtNLM"/>
    </source>
</evidence>
<sequence>MKKILLIYFCIFSISIFSQDNETSISPKEDRNELKINGFFLILGAVELDYQYLINDESGIGVDLLLAFDDENLDINYYVSPYYRQYFGKKYASGFFVEAFGMLNSVYDYTYDNTYDPATDIYYFGGGYEEDIIDFALGIGTGVKLLTRRGFVVEIDLGIGRNLFKNDRDFTIIGKGGINLGYRF</sequence>
<gene>
    <name evidence="1" type="ORF">SAMN04488008_10679</name>
</gene>
<reference evidence="2" key="1">
    <citation type="submission" date="2016-10" db="EMBL/GenBank/DDBJ databases">
        <authorList>
            <person name="Varghese N."/>
            <person name="Submissions S."/>
        </authorList>
    </citation>
    <scope>NUCLEOTIDE SEQUENCE [LARGE SCALE GENOMIC DNA]</scope>
    <source>
        <strain evidence="2">DSM 16471</strain>
    </source>
</reference>
<organism evidence="1 2">
    <name type="scientific">Maribacter orientalis</name>
    <dbReference type="NCBI Taxonomy" id="228957"/>
    <lineage>
        <taxon>Bacteria</taxon>
        <taxon>Pseudomonadati</taxon>
        <taxon>Bacteroidota</taxon>
        <taxon>Flavobacteriia</taxon>
        <taxon>Flavobacteriales</taxon>
        <taxon>Flavobacteriaceae</taxon>
        <taxon>Maribacter</taxon>
    </lineage>
</organism>
<keyword evidence="2" id="KW-1185">Reference proteome</keyword>
<dbReference type="Proteomes" id="UP000198990">
    <property type="component" value="Unassembled WGS sequence"/>
</dbReference>
<dbReference type="AlphaFoldDB" id="A0A1H7TM69"/>
<name>A0A1H7TM69_9FLAO</name>
<accession>A0A1H7TM69</accession>
<evidence type="ECO:0000313" key="1">
    <source>
        <dbReference type="EMBL" id="SEL85768.1"/>
    </source>
</evidence>
<dbReference type="EMBL" id="FNZN01000006">
    <property type="protein sequence ID" value="SEL85768.1"/>
    <property type="molecule type" value="Genomic_DNA"/>
</dbReference>
<proteinExistence type="predicted"/>
<protein>
    <recommendedName>
        <fullName evidence="3">DUF3575 domain-containing protein</fullName>
    </recommendedName>
</protein>
<dbReference type="STRING" id="228957.SAMN04488008_10679"/>
<evidence type="ECO:0000313" key="2">
    <source>
        <dbReference type="Proteomes" id="UP000198990"/>
    </source>
</evidence>